<feature type="transmembrane region" description="Helical" evidence="6">
    <location>
        <begin position="149"/>
        <end position="173"/>
    </location>
</feature>
<dbReference type="PANTHER" id="PTHR11819:SF77">
    <property type="entry name" value="SODIUM_GLUCOSE COTRANSPORT PROTEIN"/>
    <property type="match status" value="1"/>
</dbReference>
<keyword evidence="5 6" id="KW-0472">Membrane</keyword>
<keyword evidence="3 6" id="KW-0812">Transmembrane</keyword>
<evidence type="ECO:0000256" key="4">
    <source>
        <dbReference type="ARBA" id="ARBA00022989"/>
    </source>
</evidence>
<comment type="caution">
    <text evidence="7">The sequence shown here is derived from an EMBL/GenBank/DDBJ whole genome shotgun (WGS) entry which is preliminary data.</text>
</comment>
<dbReference type="InterPro" id="IPR001734">
    <property type="entry name" value="Na/solute_symporter"/>
</dbReference>
<evidence type="ECO:0000256" key="2">
    <source>
        <dbReference type="ARBA" id="ARBA00006434"/>
    </source>
</evidence>
<comment type="subcellular location">
    <subcellularLocation>
        <location evidence="1">Membrane</location>
        <topology evidence="1">Multi-pass membrane protein</topology>
    </subcellularLocation>
</comment>
<dbReference type="EMBL" id="BARU01039947">
    <property type="protein sequence ID" value="GAH86656.1"/>
    <property type="molecule type" value="Genomic_DNA"/>
</dbReference>
<dbReference type="AlphaFoldDB" id="X1IW38"/>
<protein>
    <recommendedName>
        <fullName evidence="8">Sodium:proline symporter</fullName>
    </recommendedName>
</protein>
<evidence type="ECO:0000256" key="3">
    <source>
        <dbReference type="ARBA" id="ARBA00022692"/>
    </source>
</evidence>
<evidence type="ECO:0000256" key="6">
    <source>
        <dbReference type="SAM" id="Phobius"/>
    </source>
</evidence>
<dbReference type="PANTHER" id="PTHR11819">
    <property type="entry name" value="SOLUTE CARRIER FAMILY 5"/>
    <property type="match status" value="1"/>
</dbReference>
<name>X1IW38_9ZZZZ</name>
<reference evidence="7" key="1">
    <citation type="journal article" date="2014" name="Front. Microbiol.">
        <title>High frequency of phylogenetically diverse reductive dehalogenase-homologous genes in deep subseafloor sedimentary metagenomes.</title>
        <authorList>
            <person name="Kawai M."/>
            <person name="Futagami T."/>
            <person name="Toyoda A."/>
            <person name="Takaki Y."/>
            <person name="Nishi S."/>
            <person name="Hori S."/>
            <person name="Arai W."/>
            <person name="Tsubouchi T."/>
            <person name="Morono Y."/>
            <person name="Uchiyama I."/>
            <person name="Ito T."/>
            <person name="Fujiyama A."/>
            <person name="Inagaki F."/>
            <person name="Takami H."/>
        </authorList>
    </citation>
    <scope>NUCLEOTIDE SEQUENCE</scope>
    <source>
        <strain evidence="7">Expedition CK06-06</strain>
    </source>
</reference>
<proteinExistence type="inferred from homology"/>
<feature type="transmembrane region" description="Helical" evidence="6">
    <location>
        <begin position="203"/>
        <end position="223"/>
    </location>
</feature>
<evidence type="ECO:0000256" key="1">
    <source>
        <dbReference type="ARBA" id="ARBA00004141"/>
    </source>
</evidence>
<feature type="transmembrane region" description="Helical" evidence="6">
    <location>
        <begin position="38"/>
        <end position="58"/>
    </location>
</feature>
<evidence type="ECO:0008006" key="8">
    <source>
        <dbReference type="Google" id="ProtNLM"/>
    </source>
</evidence>
<dbReference type="PROSITE" id="PS50283">
    <property type="entry name" value="NA_SOLUT_SYMP_3"/>
    <property type="match status" value="1"/>
</dbReference>
<feature type="non-terminal residue" evidence="7">
    <location>
        <position position="236"/>
    </location>
</feature>
<evidence type="ECO:0000256" key="5">
    <source>
        <dbReference type="ARBA" id="ARBA00023136"/>
    </source>
</evidence>
<feature type="transmembrane region" description="Helical" evidence="6">
    <location>
        <begin position="119"/>
        <end position="142"/>
    </location>
</feature>
<gene>
    <name evidence="7" type="ORF">S03H2_61838</name>
</gene>
<dbReference type="Gene3D" id="1.20.1730.10">
    <property type="entry name" value="Sodium/glucose cotransporter"/>
    <property type="match status" value="1"/>
</dbReference>
<sequence length="236" mass="25743">RNLPWWLAGTSMVATSFAADTPLVVTGWVRQFGVSYNWIWWSFAIGGMFSVFLLARLWRRAEVVTDVELTELRYGGRPAAVLRAFRGAYMAIPINCITLAWVIVAMIKLMRVLLGVDPIVSVAVCLVLTLAYAVLSGFWGVVVTDLVQFVLAMLGSITLCVLTVVKLGGLAAMRAQAQTASSLGRGLTHFFPRPPEGAEPLSAAFWSGPLFAFAVFLFVQWWANKNADGGGVVVQR</sequence>
<keyword evidence="4 6" id="KW-1133">Transmembrane helix</keyword>
<dbReference type="InterPro" id="IPR038377">
    <property type="entry name" value="Na/Glc_symporter_sf"/>
</dbReference>
<organism evidence="7">
    <name type="scientific">marine sediment metagenome</name>
    <dbReference type="NCBI Taxonomy" id="412755"/>
    <lineage>
        <taxon>unclassified sequences</taxon>
        <taxon>metagenomes</taxon>
        <taxon>ecological metagenomes</taxon>
    </lineage>
</organism>
<dbReference type="Pfam" id="PF00474">
    <property type="entry name" value="SSF"/>
    <property type="match status" value="1"/>
</dbReference>
<evidence type="ECO:0000313" key="7">
    <source>
        <dbReference type="EMBL" id="GAH86656.1"/>
    </source>
</evidence>
<dbReference type="GO" id="GO:0005886">
    <property type="term" value="C:plasma membrane"/>
    <property type="evidence" value="ECO:0007669"/>
    <property type="project" value="TreeGrafter"/>
</dbReference>
<feature type="transmembrane region" description="Helical" evidence="6">
    <location>
        <begin position="87"/>
        <end position="107"/>
    </location>
</feature>
<feature type="non-terminal residue" evidence="7">
    <location>
        <position position="1"/>
    </location>
</feature>
<comment type="similarity">
    <text evidence="2">Belongs to the sodium:solute symporter (SSF) (TC 2.A.21) family.</text>
</comment>
<accession>X1IW38</accession>
<dbReference type="GO" id="GO:0005412">
    <property type="term" value="F:D-glucose:sodium symporter activity"/>
    <property type="evidence" value="ECO:0007669"/>
    <property type="project" value="TreeGrafter"/>
</dbReference>